<dbReference type="SUPFAM" id="SSF55681">
    <property type="entry name" value="Class II aaRS and biotin synthetases"/>
    <property type="match status" value="1"/>
</dbReference>
<dbReference type="OrthoDB" id="10250105at2759"/>
<dbReference type="eggNOG" id="ENOG502SA0W">
    <property type="taxonomic scope" value="Eukaryota"/>
</dbReference>
<sequence>MSPTSTSTAGVLAGSFSSKLFLRHLRTAELGRRLHWLNVTESTMRVGQDLLDEAFPFRAPGPGAPPPGGAAAVAGLLIGADSQTAGVARTAGRSWDSAGAGATEPALLAPGNPDAGSRGNLYVTLLLVVPRPETLMQMLPAAASATVLAARDALRSVTGSPAGLGTTADGWSGSLEPVLKWPNDVWIGGRKCAGMLARSSMLPNGAGFGVMIGVGINVNNVPEVISSPSAMRAFSSRPTSLREQAFHAPGSGDFIPRELVLASFLNHLEDLLSRPMAHTITTMQGLDCAVGRRLLISPSYVPHSSTPAPVAESDRGAGAAAGLLPPGAFEAIGMSISPLGELVVRNTATGQVTTLASSEEISIRPMPGSAA</sequence>
<dbReference type="AlphaFoldDB" id="A0A058ZAL7"/>
<evidence type="ECO:0000259" key="1">
    <source>
        <dbReference type="PROSITE" id="PS51733"/>
    </source>
</evidence>
<dbReference type="Proteomes" id="UP000030693">
    <property type="component" value="Unassembled WGS sequence"/>
</dbReference>
<evidence type="ECO:0000313" key="3">
    <source>
        <dbReference type="Proteomes" id="UP000030693"/>
    </source>
</evidence>
<evidence type="ECO:0000313" key="2">
    <source>
        <dbReference type="EMBL" id="KCV71454.1"/>
    </source>
</evidence>
<protein>
    <recommendedName>
        <fullName evidence="1">BPL/LPL catalytic domain-containing protein</fullName>
    </recommendedName>
</protein>
<dbReference type="STRING" id="691883.A0A058ZAL7"/>
<dbReference type="PROSITE" id="PS51733">
    <property type="entry name" value="BPL_LPL_CATALYTIC"/>
    <property type="match status" value="1"/>
</dbReference>
<dbReference type="PANTHER" id="PTHR12835">
    <property type="entry name" value="BIOTIN PROTEIN LIGASE"/>
    <property type="match status" value="1"/>
</dbReference>
<dbReference type="Gene3D" id="3.30.930.10">
    <property type="entry name" value="Bira Bifunctional Protein, Domain 2"/>
    <property type="match status" value="1"/>
</dbReference>
<feature type="domain" description="BPL/LPL catalytic" evidence="1">
    <location>
        <begin position="68"/>
        <end position="276"/>
    </location>
</feature>
<organism evidence="2">
    <name type="scientific">Fonticula alba</name>
    <name type="common">Slime mold</name>
    <dbReference type="NCBI Taxonomy" id="691883"/>
    <lineage>
        <taxon>Eukaryota</taxon>
        <taxon>Rotosphaerida</taxon>
        <taxon>Fonticulaceae</taxon>
        <taxon>Fonticula</taxon>
    </lineage>
</organism>
<dbReference type="GO" id="GO:0004077">
    <property type="term" value="F:biotin--[biotin carboxyl-carrier protein] ligase activity"/>
    <property type="evidence" value="ECO:0007669"/>
    <property type="project" value="TreeGrafter"/>
</dbReference>
<dbReference type="Pfam" id="PF03099">
    <property type="entry name" value="BPL_LplA_LipB"/>
    <property type="match status" value="1"/>
</dbReference>
<proteinExistence type="predicted"/>
<gene>
    <name evidence="2" type="ORF">H696_02400</name>
</gene>
<accession>A0A058ZAL7</accession>
<dbReference type="GO" id="GO:0005737">
    <property type="term" value="C:cytoplasm"/>
    <property type="evidence" value="ECO:0007669"/>
    <property type="project" value="TreeGrafter"/>
</dbReference>
<name>A0A058ZAL7_FONAL</name>
<dbReference type="PANTHER" id="PTHR12835:SF5">
    <property type="entry name" value="BIOTIN--PROTEIN LIGASE"/>
    <property type="match status" value="1"/>
</dbReference>
<dbReference type="GeneID" id="20527125"/>
<dbReference type="RefSeq" id="XP_009494577.1">
    <property type="nucleotide sequence ID" value="XM_009496302.1"/>
</dbReference>
<dbReference type="EMBL" id="KB932203">
    <property type="protein sequence ID" value="KCV71454.1"/>
    <property type="molecule type" value="Genomic_DNA"/>
</dbReference>
<dbReference type="InterPro" id="IPR004143">
    <property type="entry name" value="BPL_LPL_catalytic"/>
</dbReference>
<dbReference type="InterPro" id="IPR045864">
    <property type="entry name" value="aa-tRNA-synth_II/BPL/LPL"/>
</dbReference>
<reference evidence="2" key="1">
    <citation type="submission" date="2013-04" db="EMBL/GenBank/DDBJ databases">
        <title>The Genome Sequence of Fonticula alba ATCC 38817.</title>
        <authorList>
            <consortium name="The Broad Institute Genomics Platform"/>
            <person name="Russ C."/>
            <person name="Cuomo C."/>
            <person name="Burger G."/>
            <person name="Gray M.W."/>
            <person name="Holland P.W.H."/>
            <person name="King N."/>
            <person name="Lang F.B.F."/>
            <person name="Roger A.J."/>
            <person name="Ruiz-Trillo I."/>
            <person name="Brown M."/>
            <person name="Walker B."/>
            <person name="Young S."/>
            <person name="Zeng Q."/>
            <person name="Gargeya S."/>
            <person name="Fitzgerald M."/>
            <person name="Haas B."/>
            <person name="Abouelleil A."/>
            <person name="Allen A.W."/>
            <person name="Alvarado L."/>
            <person name="Arachchi H.M."/>
            <person name="Berlin A.M."/>
            <person name="Chapman S.B."/>
            <person name="Gainer-Dewar J."/>
            <person name="Goldberg J."/>
            <person name="Griggs A."/>
            <person name="Gujja S."/>
            <person name="Hansen M."/>
            <person name="Howarth C."/>
            <person name="Imamovic A."/>
            <person name="Ireland A."/>
            <person name="Larimer J."/>
            <person name="McCowan C."/>
            <person name="Murphy C."/>
            <person name="Pearson M."/>
            <person name="Poon T.W."/>
            <person name="Priest M."/>
            <person name="Roberts A."/>
            <person name="Saif S."/>
            <person name="Shea T."/>
            <person name="Sisk P."/>
            <person name="Sykes S."/>
            <person name="Wortman J."/>
            <person name="Nusbaum C."/>
            <person name="Birren B."/>
        </authorList>
    </citation>
    <scope>NUCLEOTIDE SEQUENCE [LARGE SCALE GENOMIC DNA]</scope>
    <source>
        <strain evidence="2">ATCC 38817</strain>
    </source>
</reference>
<keyword evidence="3" id="KW-1185">Reference proteome</keyword>